<dbReference type="Proteomes" id="UP000799755">
    <property type="component" value="Unassembled WGS sequence"/>
</dbReference>
<organism evidence="1 2">
    <name type="scientific">Lindgomyces ingoldianus</name>
    <dbReference type="NCBI Taxonomy" id="673940"/>
    <lineage>
        <taxon>Eukaryota</taxon>
        <taxon>Fungi</taxon>
        <taxon>Dikarya</taxon>
        <taxon>Ascomycota</taxon>
        <taxon>Pezizomycotina</taxon>
        <taxon>Dothideomycetes</taxon>
        <taxon>Pleosporomycetidae</taxon>
        <taxon>Pleosporales</taxon>
        <taxon>Lindgomycetaceae</taxon>
        <taxon>Lindgomyces</taxon>
    </lineage>
</organism>
<dbReference type="EMBL" id="MU003512">
    <property type="protein sequence ID" value="KAF2469377.1"/>
    <property type="molecule type" value="Genomic_DNA"/>
</dbReference>
<evidence type="ECO:0000313" key="1">
    <source>
        <dbReference type="EMBL" id="KAF2469377.1"/>
    </source>
</evidence>
<evidence type="ECO:0000313" key="2">
    <source>
        <dbReference type="Proteomes" id="UP000799755"/>
    </source>
</evidence>
<reference evidence="1" key="1">
    <citation type="journal article" date="2020" name="Stud. Mycol.">
        <title>101 Dothideomycetes genomes: a test case for predicting lifestyles and emergence of pathogens.</title>
        <authorList>
            <person name="Haridas S."/>
            <person name="Albert R."/>
            <person name="Binder M."/>
            <person name="Bloem J."/>
            <person name="Labutti K."/>
            <person name="Salamov A."/>
            <person name="Andreopoulos B."/>
            <person name="Baker S."/>
            <person name="Barry K."/>
            <person name="Bills G."/>
            <person name="Bluhm B."/>
            <person name="Cannon C."/>
            <person name="Castanera R."/>
            <person name="Culley D."/>
            <person name="Daum C."/>
            <person name="Ezra D."/>
            <person name="Gonzalez J."/>
            <person name="Henrissat B."/>
            <person name="Kuo A."/>
            <person name="Liang C."/>
            <person name="Lipzen A."/>
            <person name="Lutzoni F."/>
            <person name="Magnuson J."/>
            <person name="Mondo S."/>
            <person name="Nolan M."/>
            <person name="Ohm R."/>
            <person name="Pangilinan J."/>
            <person name="Park H.-J."/>
            <person name="Ramirez L."/>
            <person name="Alfaro M."/>
            <person name="Sun H."/>
            <person name="Tritt A."/>
            <person name="Yoshinaga Y."/>
            <person name="Zwiers L.-H."/>
            <person name="Turgeon B."/>
            <person name="Goodwin S."/>
            <person name="Spatafora J."/>
            <person name="Crous P."/>
            <person name="Grigoriev I."/>
        </authorList>
    </citation>
    <scope>NUCLEOTIDE SEQUENCE</scope>
    <source>
        <strain evidence="1">ATCC 200398</strain>
    </source>
</reference>
<protein>
    <submittedName>
        <fullName evidence="1">Uncharacterized protein</fullName>
    </submittedName>
</protein>
<keyword evidence="2" id="KW-1185">Reference proteome</keyword>
<sequence>MEDALTRGLWNWRARSSSLCVRIGNTQDPVTTLLLTQHIHDDSNTNVSDTSHISHEILTTAPYRLYLYKQHSMTILGKSEALHQKPSKKIDVDVNIFSATRINSSTLIPLTSTLTFGTPAHYSSSAQFSYYTESYERKKHKAIEMPGHDINEREREGRVPHTSQVMIKDRRQNRENRRQTSYWLAQY</sequence>
<name>A0ACB6QSU8_9PLEO</name>
<gene>
    <name evidence="1" type="ORF">BDR25DRAFT_356607</name>
</gene>
<proteinExistence type="predicted"/>
<comment type="caution">
    <text evidence="1">The sequence shown here is derived from an EMBL/GenBank/DDBJ whole genome shotgun (WGS) entry which is preliminary data.</text>
</comment>
<accession>A0ACB6QSU8</accession>